<evidence type="ECO:0000313" key="1">
    <source>
        <dbReference type="EMBL" id="CAE0787439.1"/>
    </source>
</evidence>
<organism evidence="1">
    <name type="scientific">Chrysotila carterae</name>
    <name type="common">Marine alga</name>
    <name type="synonym">Syracosphaera carterae</name>
    <dbReference type="NCBI Taxonomy" id="13221"/>
    <lineage>
        <taxon>Eukaryota</taxon>
        <taxon>Haptista</taxon>
        <taxon>Haptophyta</taxon>
        <taxon>Prymnesiophyceae</taxon>
        <taxon>Isochrysidales</taxon>
        <taxon>Isochrysidaceae</taxon>
        <taxon>Chrysotila</taxon>
    </lineage>
</organism>
<gene>
    <name evidence="1" type="ORF">PCAR00345_LOCUS40147</name>
</gene>
<sequence>MASTQVLFPWPSTDAPAEPSIEAAPLAIALAIRAVAPSIQEPLEAIGAFAQQIFDVLEVPSSCAVGSMVVCQDLLSRGACWRFSLATGTVVAIKMMSDARVCMYKLRQIDPTLNLRALMRTELNVYRNVEYKALFACLTRFRVALLVLLLEAPLLLRHVQAQRHHHFALVVSSRGESGSRLATMLRGRSGPPLAYVFECCDTASACSLIQSGRKLDLVLIESDGYFADFDDEDGVLPMDDESDAPDARIIAETLRRAECQGHLDETPAIVALLRTSKSPHMPRVRRGMSPTVDFMLTKPVLFQELRAVLAFCW</sequence>
<proteinExistence type="predicted"/>
<dbReference type="EMBL" id="HBIZ01065349">
    <property type="protein sequence ID" value="CAE0787439.1"/>
    <property type="molecule type" value="Transcribed_RNA"/>
</dbReference>
<protein>
    <submittedName>
        <fullName evidence="1">Uncharacterized protein</fullName>
    </submittedName>
</protein>
<dbReference type="AlphaFoldDB" id="A0A7S4C5D7"/>
<name>A0A7S4C5D7_CHRCT</name>
<accession>A0A7S4C5D7</accession>
<reference evidence="1" key="1">
    <citation type="submission" date="2021-01" db="EMBL/GenBank/DDBJ databases">
        <authorList>
            <person name="Corre E."/>
            <person name="Pelletier E."/>
            <person name="Niang G."/>
            <person name="Scheremetjew M."/>
            <person name="Finn R."/>
            <person name="Kale V."/>
            <person name="Holt S."/>
            <person name="Cochrane G."/>
            <person name="Meng A."/>
            <person name="Brown T."/>
            <person name="Cohen L."/>
        </authorList>
    </citation>
    <scope>NUCLEOTIDE SEQUENCE</scope>
    <source>
        <strain evidence="1">CCMP645</strain>
    </source>
</reference>